<comment type="function">
    <text evidence="17">Lysosomal dipeptide uniporter that selectively exports lysine, arginine or histidine-containing dipeptides with a net positive charge from the lysosome lumen into the cytosol. Could play a role in a specific type of protein O-glycosylation indirectly regulating macrophages migration and tissue invasion. Also essential for liver homeostasis.</text>
</comment>
<dbReference type="Proteomes" id="UP000646827">
    <property type="component" value="Unassembled WGS sequence"/>
</dbReference>
<protein>
    <recommendedName>
        <fullName evidence="15">Lysosomal dipeptide transporter MFSD1</fullName>
    </recommendedName>
    <alternativeName>
        <fullName evidence="16">Major facilitator superfamily domain-containing protein 1</fullName>
    </alternativeName>
</protein>
<evidence type="ECO:0000256" key="5">
    <source>
        <dbReference type="ARBA" id="ARBA00044884"/>
    </source>
</evidence>
<evidence type="ECO:0000256" key="2">
    <source>
        <dbReference type="ARBA" id="ARBA00044876"/>
    </source>
</evidence>
<evidence type="ECO:0000256" key="12">
    <source>
        <dbReference type="ARBA" id="ARBA00044912"/>
    </source>
</evidence>
<keyword evidence="22" id="KW-1185">Reference proteome</keyword>
<comment type="catalytic activity">
    <reaction evidence="4">
        <text>L-alpha-aminoacyl-L-arginine(out) = L-alpha-aminoacyl-L-arginine(in)</text>
        <dbReference type="Rhea" id="RHEA:79367"/>
        <dbReference type="ChEBI" id="CHEBI:229968"/>
    </reaction>
</comment>
<dbReference type="InterPro" id="IPR011701">
    <property type="entry name" value="MFS"/>
</dbReference>
<feature type="transmembrane region" description="Helical" evidence="19">
    <location>
        <begin position="448"/>
        <end position="473"/>
    </location>
</feature>
<comment type="catalytic activity">
    <reaction evidence="5">
        <text>L-alpha-aminoacyl-L-histidine(out) = L-alpha-aminoacyl-L-histidine(in)</text>
        <dbReference type="Rhea" id="RHEA:79375"/>
        <dbReference type="ChEBI" id="CHEBI:229967"/>
    </reaction>
</comment>
<comment type="catalytic activity">
    <reaction evidence="7">
        <text>L-alpha-aminoacyl-L-lysine(out) = L-alpha-aminoacyl-L-lysine(in)</text>
        <dbReference type="Rhea" id="RHEA:79383"/>
        <dbReference type="ChEBI" id="CHEBI:229966"/>
    </reaction>
</comment>
<comment type="catalytic activity">
    <reaction evidence="10">
        <text>L-lysyl-L-lysine(out) = L-lysyl-L-lysine(in)</text>
        <dbReference type="Rhea" id="RHEA:79403"/>
        <dbReference type="ChEBI" id="CHEBI:229956"/>
    </reaction>
</comment>
<dbReference type="Pfam" id="PF07690">
    <property type="entry name" value="MFS_1"/>
    <property type="match status" value="1"/>
</dbReference>
<feature type="transmembrane region" description="Helical" evidence="19">
    <location>
        <begin position="356"/>
        <end position="375"/>
    </location>
</feature>
<dbReference type="PANTHER" id="PTHR23512:SF12">
    <property type="entry name" value="TRANSPORTER, PUTATIVE (AFU_ORTHOLOGUE AFUA_4G00260)-RELATED"/>
    <property type="match status" value="1"/>
</dbReference>
<reference evidence="21 22" key="1">
    <citation type="submission" date="2020-12" db="EMBL/GenBank/DDBJ databases">
        <title>Metabolic potential, ecology and presence of endohyphal bacteria is reflected in genomic diversity of Mucoromycotina.</title>
        <authorList>
            <person name="Muszewska A."/>
            <person name="Okrasinska A."/>
            <person name="Steczkiewicz K."/>
            <person name="Drgas O."/>
            <person name="Orlowska M."/>
            <person name="Perlinska-Lenart U."/>
            <person name="Aleksandrzak-Piekarczyk T."/>
            <person name="Szatraj K."/>
            <person name="Zielenkiewicz U."/>
            <person name="Pilsyk S."/>
            <person name="Malc E."/>
            <person name="Mieczkowski P."/>
            <person name="Kruszewska J.S."/>
            <person name="Biernat P."/>
            <person name="Pawlowska J."/>
        </authorList>
    </citation>
    <scope>NUCLEOTIDE SEQUENCE [LARGE SCALE GENOMIC DNA]</scope>
    <source>
        <strain evidence="21 22">CBS 142.35</strain>
    </source>
</reference>
<organism evidence="21 22">
    <name type="scientific">Circinella minor</name>
    <dbReference type="NCBI Taxonomy" id="1195481"/>
    <lineage>
        <taxon>Eukaryota</taxon>
        <taxon>Fungi</taxon>
        <taxon>Fungi incertae sedis</taxon>
        <taxon>Mucoromycota</taxon>
        <taxon>Mucoromycotina</taxon>
        <taxon>Mucoromycetes</taxon>
        <taxon>Mucorales</taxon>
        <taxon>Lichtheimiaceae</taxon>
        <taxon>Circinella</taxon>
    </lineage>
</organism>
<evidence type="ECO:0000256" key="8">
    <source>
        <dbReference type="ARBA" id="ARBA00044898"/>
    </source>
</evidence>
<evidence type="ECO:0000256" key="15">
    <source>
        <dbReference type="ARBA" id="ARBA00044985"/>
    </source>
</evidence>
<evidence type="ECO:0000256" key="1">
    <source>
        <dbReference type="ARBA" id="ARBA00004141"/>
    </source>
</evidence>
<feature type="transmembrane region" description="Helical" evidence="19">
    <location>
        <begin position="73"/>
        <end position="93"/>
    </location>
</feature>
<evidence type="ECO:0000256" key="7">
    <source>
        <dbReference type="ARBA" id="ARBA00044893"/>
    </source>
</evidence>
<evidence type="ECO:0000256" key="17">
    <source>
        <dbReference type="ARBA" id="ARBA00045709"/>
    </source>
</evidence>
<evidence type="ECO:0000313" key="22">
    <source>
        <dbReference type="Proteomes" id="UP000646827"/>
    </source>
</evidence>
<feature type="transmembrane region" description="Helical" evidence="19">
    <location>
        <begin position="417"/>
        <end position="436"/>
    </location>
</feature>
<evidence type="ECO:0000256" key="16">
    <source>
        <dbReference type="ARBA" id="ARBA00045018"/>
    </source>
</evidence>
<evidence type="ECO:0000256" key="13">
    <source>
        <dbReference type="ARBA" id="ARBA00044919"/>
    </source>
</evidence>
<accession>A0A8H7SD75</accession>
<dbReference type="GO" id="GO:0022857">
    <property type="term" value="F:transmembrane transporter activity"/>
    <property type="evidence" value="ECO:0007669"/>
    <property type="project" value="InterPro"/>
</dbReference>
<dbReference type="AlphaFoldDB" id="A0A8H7SD75"/>
<evidence type="ECO:0000256" key="10">
    <source>
        <dbReference type="ARBA" id="ARBA00044900"/>
    </source>
</evidence>
<proteinExistence type="predicted"/>
<evidence type="ECO:0000313" key="21">
    <source>
        <dbReference type="EMBL" id="KAG2225883.1"/>
    </source>
</evidence>
<feature type="domain" description="Major facilitator superfamily (MFS) profile" evidence="20">
    <location>
        <begin position="75"/>
        <end position="474"/>
    </location>
</feature>
<comment type="catalytic activity">
    <reaction evidence="9">
        <text>L-arginyl-L-alpha-amino acid(out) = L-arginyl-L-alpha-amino acid(in)</text>
        <dbReference type="Rhea" id="RHEA:79371"/>
        <dbReference type="ChEBI" id="CHEBI:84315"/>
    </reaction>
</comment>
<dbReference type="InterPro" id="IPR052187">
    <property type="entry name" value="MFSD1"/>
</dbReference>
<evidence type="ECO:0000256" key="19">
    <source>
        <dbReference type="SAM" id="Phobius"/>
    </source>
</evidence>
<keyword evidence="19" id="KW-1133">Transmembrane helix</keyword>
<comment type="catalytic activity">
    <reaction evidence="6">
        <text>L-lysyl-L-alpha-amino acid(out) = L-lysyl-L-alpha-amino acid(in)</text>
        <dbReference type="Rhea" id="RHEA:79387"/>
        <dbReference type="ChEBI" id="CHEBI:229965"/>
    </reaction>
</comment>
<evidence type="ECO:0000256" key="18">
    <source>
        <dbReference type="ARBA" id="ARBA00046376"/>
    </source>
</evidence>
<evidence type="ECO:0000256" key="14">
    <source>
        <dbReference type="ARBA" id="ARBA00044924"/>
    </source>
</evidence>
<gene>
    <name evidence="21" type="ORF">INT45_006579</name>
</gene>
<feature type="transmembrane region" description="Helical" evidence="19">
    <location>
        <begin position="233"/>
        <end position="255"/>
    </location>
</feature>
<dbReference type="OrthoDB" id="424834at2759"/>
<dbReference type="InterPro" id="IPR020846">
    <property type="entry name" value="MFS_dom"/>
</dbReference>
<dbReference type="Gene3D" id="1.20.1250.20">
    <property type="entry name" value="MFS general substrate transporter like domains"/>
    <property type="match status" value="2"/>
</dbReference>
<keyword evidence="19" id="KW-0812">Transmembrane</keyword>
<dbReference type="PROSITE" id="PS50850">
    <property type="entry name" value="MFS"/>
    <property type="match status" value="1"/>
</dbReference>
<comment type="catalytic activity">
    <reaction evidence="12">
        <text>L-histidyl-L-alpha-amino acid(out) = L-histidyl-L-alpha-amino acid(in)</text>
        <dbReference type="Rhea" id="RHEA:79379"/>
        <dbReference type="ChEBI" id="CHEBI:229964"/>
    </reaction>
</comment>
<evidence type="ECO:0000256" key="9">
    <source>
        <dbReference type="ARBA" id="ARBA00044899"/>
    </source>
</evidence>
<evidence type="ECO:0000256" key="6">
    <source>
        <dbReference type="ARBA" id="ARBA00044891"/>
    </source>
</evidence>
<comment type="catalytic activity">
    <reaction evidence="2">
        <text>L-lysyl-L-alanine(out) = L-lysyl-L-alanine(in)</text>
        <dbReference type="Rhea" id="RHEA:79399"/>
        <dbReference type="ChEBI" id="CHEBI:229954"/>
    </reaction>
</comment>
<name>A0A8H7SD75_9FUNG</name>
<comment type="subunit">
    <text evidence="18">Homodimer. Interacts with lysosomal protein GLMP (via lumenal domain); the interaction starts while both proteins are still in the endoplasmic reticulum and is required for stabilization of MFSD1 in lysosomes but has no direct effect on its targeting to lysosomes or transporter activity.</text>
</comment>
<dbReference type="InterPro" id="IPR036259">
    <property type="entry name" value="MFS_trans_sf"/>
</dbReference>
<dbReference type="SUPFAM" id="SSF103473">
    <property type="entry name" value="MFS general substrate transporter"/>
    <property type="match status" value="1"/>
</dbReference>
<comment type="subcellular location">
    <subcellularLocation>
        <location evidence="1">Membrane</location>
        <topology evidence="1">Multi-pass membrane protein</topology>
    </subcellularLocation>
</comment>
<comment type="catalytic activity">
    <reaction evidence="3">
        <text>L-histidyl-glycine(out) = L-histidyl-glycine(in)</text>
        <dbReference type="Rhea" id="RHEA:79395"/>
        <dbReference type="ChEBI" id="CHEBI:229957"/>
    </reaction>
</comment>
<evidence type="ECO:0000256" key="4">
    <source>
        <dbReference type="ARBA" id="ARBA00044881"/>
    </source>
</evidence>
<dbReference type="EMBL" id="JAEPRB010000022">
    <property type="protein sequence ID" value="KAG2225883.1"/>
    <property type="molecule type" value="Genomic_DNA"/>
</dbReference>
<feature type="transmembrane region" description="Helical" evidence="19">
    <location>
        <begin position="325"/>
        <end position="349"/>
    </location>
</feature>
<comment type="catalytic activity">
    <reaction evidence="13">
        <text>L-alanyl-L-lysine(out) = L-alanyl-L-lysine(in)</text>
        <dbReference type="Rhea" id="RHEA:79415"/>
        <dbReference type="ChEBI" id="CHEBI:192470"/>
    </reaction>
</comment>
<comment type="catalytic activity">
    <reaction evidence="14">
        <text>L-lysyl-glycine(out) = L-lysyl-glycine(in)</text>
        <dbReference type="Rhea" id="RHEA:79407"/>
        <dbReference type="ChEBI" id="CHEBI:191202"/>
    </reaction>
</comment>
<evidence type="ECO:0000256" key="3">
    <source>
        <dbReference type="ARBA" id="ARBA00044878"/>
    </source>
</evidence>
<feature type="transmembrane region" description="Helical" evidence="19">
    <location>
        <begin position="284"/>
        <end position="305"/>
    </location>
</feature>
<keyword evidence="19" id="KW-0472">Membrane</keyword>
<evidence type="ECO:0000256" key="11">
    <source>
        <dbReference type="ARBA" id="ARBA00044903"/>
    </source>
</evidence>
<feature type="transmembrane region" description="Helical" evidence="19">
    <location>
        <begin position="199"/>
        <end position="221"/>
    </location>
</feature>
<dbReference type="PANTHER" id="PTHR23512">
    <property type="entry name" value="MAJOR FACILITATOR SUPERFAMILY DOMAIN-CONTAINING PROTEIN 1"/>
    <property type="match status" value="1"/>
</dbReference>
<dbReference type="GO" id="GO:0016020">
    <property type="term" value="C:membrane"/>
    <property type="evidence" value="ECO:0007669"/>
    <property type="project" value="UniProtKB-SubCell"/>
</dbReference>
<comment type="catalytic activity">
    <reaction evidence="11">
        <text>L-arginyl-glycine(out) = L-arginyl-glycine(in)</text>
        <dbReference type="Rhea" id="RHEA:79391"/>
        <dbReference type="ChEBI" id="CHEBI:229955"/>
    </reaction>
</comment>
<comment type="catalytic activity">
    <reaction evidence="8">
        <text>L-aspartyl-L-lysine(out) = L-aspartyl-L-lysine(in)</text>
        <dbReference type="Rhea" id="RHEA:79411"/>
        <dbReference type="ChEBI" id="CHEBI:229953"/>
    </reaction>
</comment>
<feature type="transmembrane region" description="Helical" evidence="19">
    <location>
        <begin position="381"/>
        <end position="405"/>
    </location>
</feature>
<comment type="caution">
    <text evidence="21">The sequence shown here is derived from an EMBL/GenBank/DDBJ whole genome shotgun (WGS) entry which is preliminary data.</text>
</comment>
<evidence type="ECO:0000259" key="20">
    <source>
        <dbReference type="PROSITE" id="PS50850"/>
    </source>
</evidence>
<sequence length="540" mass="58953">MAFSSPALNAPSIGENTPLLQHERQSKNNDKNKGVKVACCSSNRPNSTCCQQQQNPNNDDYCQLAEQPWQYKMTALICALLLAVGSHFAAHTLGAMKNTIKQEFGISNSQYGVIQSTVSIVNTVLPVIGGIFVDAFGTVPGSIITTVLVTSGNTLVAISTSTTSLPTMIFGRILYGIGSGTVVIVQETILSQWFKGRSLAAVMALLLTVSRLASFMAQATVVPIANWTGWYGYGFWFSAGLCMISFFFNLVYIGLLRTVDMPSNGCQRQVKAIERKKSFRWHKLMYLPHSFWLIAAMEFLLGGSWGCFLHINSEFVKFRFGYSDAHAAATASMAQILPVILMPFLGICLDKYGKRTWMMIGSGICMLIALVLLDFTHIPPVVGMLIFSISLSLGPVGLVSSVPIILPLSLVGTGMGLIKSGTNIGASLFDITTGLIQDADPNKGYKGVILFFIVIAAFAVVAGIVLCILDYSIYDRLLDRSAREAIKAQEGEDDIEYSKLNDHRRPNPNPSRLKELRANWFYGGLYLVLATSNTPIYHSI</sequence>